<dbReference type="EMBL" id="JARBDR010000923">
    <property type="protein sequence ID" value="KAJ8297791.1"/>
    <property type="molecule type" value="Genomic_DNA"/>
</dbReference>
<comment type="caution">
    <text evidence="2">The sequence shown here is derived from an EMBL/GenBank/DDBJ whole genome shotgun (WGS) entry which is preliminary data.</text>
</comment>
<dbReference type="Proteomes" id="UP001217089">
    <property type="component" value="Unassembled WGS sequence"/>
</dbReference>
<dbReference type="Pfam" id="PF15057">
    <property type="entry name" value="DUF4537"/>
    <property type="match status" value="1"/>
</dbReference>
<keyword evidence="3" id="KW-1185">Reference proteome</keyword>
<dbReference type="InterPro" id="IPR032770">
    <property type="entry name" value="DUF4537"/>
</dbReference>
<gene>
    <name evidence="2" type="ORF">KUTeg_024322</name>
</gene>
<name>A0ABQ9E242_TEGGR</name>
<evidence type="ECO:0000259" key="1">
    <source>
        <dbReference type="Pfam" id="PF15057"/>
    </source>
</evidence>
<evidence type="ECO:0000313" key="2">
    <source>
        <dbReference type="EMBL" id="KAJ8297791.1"/>
    </source>
</evidence>
<evidence type="ECO:0000313" key="3">
    <source>
        <dbReference type="Proteomes" id="UP001217089"/>
    </source>
</evidence>
<sequence>MFFLFTVLNNYMTYLKKRKYWFISTVKNRLGSGREYTIVWCDGQKAVQRSIHIFGSFTKHRQLFIGDRVLAKADKRQNIYLPGCVAGIVGDRINVKFCNGLIRDIEDILHCFWISTDYYDNAVKFYKKFNSD</sequence>
<proteinExistence type="predicted"/>
<accession>A0ABQ9E242</accession>
<protein>
    <recommendedName>
        <fullName evidence="1">DUF4537 domain-containing protein</fullName>
    </recommendedName>
</protein>
<feature type="domain" description="DUF4537" evidence="1">
    <location>
        <begin position="20"/>
        <end position="125"/>
    </location>
</feature>
<reference evidence="2 3" key="1">
    <citation type="submission" date="2022-12" db="EMBL/GenBank/DDBJ databases">
        <title>Chromosome-level genome of Tegillarca granosa.</title>
        <authorList>
            <person name="Kim J."/>
        </authorList>
    </citation>
    <scope>NUCLEOTIDE SEQUENCE [LARGE SCALE GENOMIC DNA]</scope>
    <source>
        <strain evidence="2">Teg-2019</strain>
        <tissue evidence="2">Adductor muscle</tissue>
    </source>
</reference>
<organism evidence="2 3">
    <name type="scientific">Tegillarca granosa</name>
    <name type="common">Malaysian cockle</name>
    <name type="synonym">Anadara granosa</name>
    <dbReference type="NCBI Taxonomy" id="220873"/>
    <lineage>
        <taxon>Eukaryota</taxon>
        <taxon>Metazoa</taxon>
        <taxon>Spiralia</taxon>
        <taxon>Lophotrochozoa</taxon>
        <taxon>Mollusca</taxon>
        <taxon>Bivalvia</taxon>
        <taxon>Autobranchia</taxon>
        <taxon>Pteriomorphia</taxon>
        <taxon>Arcoida</taxon>
        <taxon>Arcoidea</taxon>
        <taxon>Arcidae</taxon>
        <taxon>Tegillarca</taxon>
    </lineage>
</organism>